<dbReference type="Proteomes" id="UP000335636">
    <property type="component" value="Unassembled WGS sequence"/>
</dbReference>
<dbReference type="AlphaFoldDB" id="A0A5E4D4I2"/>
<feature type="domain" description="Ig-like" evidence="4">
    <location>
        <begin position="39"/>
        <end position="111"/>
    </location>
</feature>
<feature type="chain" id="PRO_5033479490" description="Ig-like domain-containing protein" evidence="3">
    <location>
        <begin position="17"/>
        <end position="126"/>
    </location>
</feature>
<reference evidence="5" key="2">
    <citation type="submission" date="2020-08" db="EMBL/GenBank/DDBJ databases">
        <authorList>
            <person name="Shumante A."/>
            <person name="Zimin A.V."/>
            <person name="Puiu D."/>
            <person name="Salzberg S.L."/>
        </authorList>
    </citation>
    <scope>NUCLEOTIDE SEQUENCE</scope>
    <source>
        <strain evidence="5">WC2-LM</strain>
        <tissue evidence="5">Liver</tissue>
    </source>
</reference>
<evidence type="ECO:0000313" key="5">
    <source>
        <dbReference type="EMBL" id="KAF7478202.1"/>
    </source>
</evidence>
<evidence type="ECO:0000313" key="7">
    <source>
        <dbReference type="Proteomes" id="UP000335636"/>
    </source>
</evidence>
<sequence>MITSWIFLVTLTWICGDSKIRLFQDQITLTRRSDRTAHISCKVSGIPLQNAIVHWYQLKEGEPLKRILYGSSKTNKQDKPNPRLETEEREDGIFYLIINNVVTSDEATYFCACWDPTMSQSHKGAV</sequence>
<evidence type="ECO:0000256" key="1">
    <source>
        <dbReference type="ARBA" id="ARBA00023170"/>
    </source>
</evidence>
<organism evidence="6 7">
    <name type="scientific">Marmota monax</name>
    <name type="common">Woodchuck</name>
    <dbReference type="NCBI Taxonomy" id="9995"/>
    <lineage>
        <taxon>Eukaryota</taxon>
        <taxon>Metazoa</taxon>
        <taxon>Chordata</taxon>
        <taxon>Craniata</taxon>
        <taxon>Vertebrata</taxon>
        <taxon>Euteleostomi</taxon>
        <taxon>Mammalia</taxon>
        <taxon>Eutheria</taxon>
        <taxon>Euarchontoglires</taxon>
        <taxon>Glires</taxon>
        <taxon>Rodentia</taxon>
        <taxon>Sciuromorpha</taxon>
        <taxon>Sciuridae</taxon>
        <taxon>Xerinae</taxon>
        <taxon>Marmotini</taxon>
        <taxon>Marmota</taxon>
    </lineage>
</organism>
<dbReference type="EMBL" id="CABDUW010003374">
    <property type="protein sequence ID" value="VTJ89137.1"/>
    <property type="molecule type" value="Genomic_DNA"/>
</dbReference>
<keyword evidence="7" id="KW-1185">Reference proteome</keyword>
<dbReference type="EMBL" id="WJEC01001687">
    <property type="protein sequence ID" value="KAF7478202.1"/>
    <property type="molecule type" value="Genomic_DNA"/>
</dbReference>
<feature type="signal peptide" evidence="3">
    <location>
        <begin position="1"/>
        <end position="16"/>
    </location>
</feature>
<evidence type="ECO:0000259" key="4">
    <source>
        <dbReference type="PROSITE" id="PS50835"/>
    </source>
</evidence>
<dbReference type="Gene3D" id="2.60.40.10">
    <property type="entry name" value="Immunoglobulins"/>
    <property type="match status" value="1"/>
</dbReference>
<keyword evidence="2" id="KW-0393">Immunoglobulin domain</keyword>
<name>A0A5E4D4I2_MARMO</name>
<reference evidence="6 7" key="1">
    <citation type="submission" date="2019-04" db="EMBL/GenBank/DDBJ databases">
        <authorList>
            <person name="Alioto T."/>
            <person name="Alioto T."/>
        </authorList>
    </citation>
    <scope>NUCLEOTIDE SEQUENCE [LARGE SCALE GENOMIC DNA]</scope>
</reference>
<proteinExistence type="predicted"/>
<dbReference type="Proteomes" id="UP000662637">
    <property type="component" value="Unassembled WGS sequence"/>
</dbReference>
<dbReference type="Pfam" id="PF07686">
    <property type="entry name" value="V-set"/>
    <property type="match status" value="1"/>
</dbReference>
<dbReference type="InterPro" id="IPR036179">
    <property type="entry name" value="Ig-like_dom_sf"/>
</dbReference>
<dbReference type="PROSITE" id="PS50835">
    <property type="entry name" value="IG_LIKE"/>
    <property type="match status" value="1"/>
</dbReference>
<keyword evidence="3" id="KW-0732">Signal</keyword>
<evidence type="ECO:0000256" key="3">
    <source>
        <dbReference type="SAM" id="SignalP"/>
    </source>
</evidence>
<gene>
    <name evidence="5" type="ORF">GHT09_010752</name>
    <name evidence="6" type="ORF">MONAX_5E032940</name>
</gene>
<dbReference type="InterPro" id="IPR051117">
    <property type="entry name" value="TRG_var/const_region"/>
</dbReference>
<dbReference type="InterPro" id="IPR013783">
    <property type="entry name" value="Ig-like_fold"/>
</dbReference>
<dbReference type="InterPro" id="IPR007110">
    <property type="entry name" value="Ig-like_dom"/>
</dbReference>
<dbReference type="InterPro" id="IPR013106">
    <property type="entry name" value="Ig_V-set"/>
</dbReference>
<protein>
    <recommendedName>
        <fullName evidence="4">Ig-like domain-containing protein</fullName>
    </recommendedName>
</protein>
<dbReference type="SMART" id="SM00406">
    <property type="entry name" value="IGv"/>
    <property type="match status" value="1"/>
</dbReference>
<keyword evidence="1" id="KW-0675">Receptor</keyword>
<accession>A0A5E4D4I2</accession>
<evidence type="ECO:0000313" key="6">
    <source>
        <dbReference type="EMBL" id="VTJ89137.1"/>
    </source>
</evidence>
<dbReference type="PANTHER" id="PTHR19256">
    <property type="entry name" value="T-CELL RECEPTOR GAMMA CHAIN"/>
    <property type="match status" value="1"/>
</dbReference>
<dbReference type="SUPFAM" id="SSF48726">
    <property type="entry name" value="Immunoglobulin"/>
    <property type="match status" value="1"/>
</dbReference>
<dbReference type="PANTHER" id="PTHR19256:SF44">
    <property type="entry name" value="T CELL RECEPTOR GAMMA VARIABLE 9"/>
    <property type="match status" value="1"/>
</dbReference>
<evidence type="ECO:0000256" key="2">
    <source>
        <dbReference type="ARBA" id="ARBA00023319"/>
    </source>
</evidence>